<dbReference type="InterPro" id="IPR006195">
    <property type="entry name" value="aa-tRNA-synth_II"/>
</dbReference>
<gene>
    <name evidence="8" type="ORF">QTO32_00265</name>
</gene>
<evidence type="ECO:0000313" key="8">
    <source>
        <dbReference type="EMBL" id="WMI30514.1"/>
    </source>
</evidence>
<keyword evidence="1" id="KW-0963">Cytoplasm</keyword>
<keyword evidence="5" id="KW-0648">Protein biosynthesis</keyword>
<keyword evidence="6" id="KW-0030">Aminoacyl-tRNA synthetase</keyword>
<dbReference type="PANTHER" id="PTHR10745">
    <property type="entry name" value="GLYCYL-TRNA SYNTHETASE/DNA POLYMERASE SUBUNIT GAMMA-2"/>
    <property type="match status" value="1"/>
</dbReference>
<evidence type="ECO:0000256" key="1">
    <source>
        <dbReference type="ARBA" id="ARBA00022490"/>
    </source>
</evidence>
<dbReference type="InterPro" id="IPR036621">
    <property type="entry name" value="Anticodon-bd_dom_sf"/>
</dbReference>
<dbReference type="Gene3D" id="3.30.930.10">
    <property type="entry name" value="Bira Bifunctional Protein, Domain 2"/>
    <property type="match status" value="1"/>
</dbReference>
<dbReference type="Proteomes" id="UP001238843">
    <property type="component" value="Chromosome"/>
</dbReference>
<evidence type="ECO:0000256" key="3">
    <source>
        <dbReference type="ARBA" id="ARBA00022741"/>
    </source>
</evidence>
<dbReference type="SUPFAM" id="SSF52954">
    <property type="entry name" value="Class II aaRS ABD-related"/>
    <property type="match status" value="1"/>
</dbReference>
<dbReference type="InterPro" id="IPR004154">
    <property type="entry name" value="Anticodon-bd"/>
</dbReference>
<dbReference type="Pfam" id="PF00587">
    <property type="entry name" value="tRNA-synt_2b"/>
    <property type="match status" value="1"/>
</dbReference>
<dbReference type="Pfam" id="PF03129">
    <property type="entry name" value="HGTP_anticodon"/>
    <property type="match status" value="1"/>
</dbReference>
<dbReference type="Gene3D" id="3.40.50.800">
    <property type="entry name" value="Anticodon-binding domain"/>
    <property type="match status" value="1"/>
</dbReference>
<dbReference type="GO" id="GO:0004820">
    <property type="term" value="F:glycine-tRNA ligase activity"/>
    <property type="evidence" value="ECO:0007669"/>
    <property type="project" value="UniProtKB-EC"/>
</dbReference>
<dbReference type="PANTHER" id="PTHR10745:SF8">
    <property type="entry name" value="DNA POLYMERASE SUBUNIT GAMMA-2, MITOCHONDRIAL"/>
    <property type="match status" value="1"/>
</dbReference>
<sequence length="520" mass="59789">MVMGGGNGSFVRKLIKVCRDSGIIYRSSYIYGGLKGFVDYGSLGIKLKDNLRSFWFKELSNPYTYKLESSIILNRKVWFASKHSKFFLDYTVDCKFSKKKFKVDSIAFTLIQVGDGKLRGQKIPNLEVLTFIININSRLVLKHKLRIFLVKRGFNSTKKVKFSFKNGSYILNNRGSALSLIAQSPVFLKEKGLLNLKKVNLMFLVNVGNSRSAGEGFLFLRPETAQGSFINFLNIKDSFKPKLPFSLIQEGKVFRNEITSKQFSNRLKEFSQLEMHFFLKNNDTLLFIHYKKLITKNYKWFIELGIPYKKVFLEKIKGSLGLSHYSRFCVDIIFKSVMGDIEVAGIAVRGDFDVKQHSKYSNYSFKFFNKKKNKFFLPYVIEPSIGLDRVILAILENSLSYKTCIGGGSNGSLTYFLNFLDNLTPYKLSVFPLVKNNLSIKKKSLHIFNTLSKGADVFYSFENSIGRRYLKSDNMGIPFSVTVDFKSTTKDTVTVRYRNNSRQFTIKVQDAVLFFNNKFN</sequence>
<dbReference type="GO" id="GO:0005524">
    <property type="term" value="F:ATP binding"/>
    <property type="evidence" value="ECO:0007669"/>
    <property type="project" value="UniProtKB-KW"/>
</dbReference>
<dbReference type="NCBIfam" id="NF003211">
    <property type="entry name" value="PRK04173.1"/>
    <property type="match status" value="1"/>
</dbReference>
<name>A0AA51BLI2_9BACT</name>
<dbReference type="PROSITE" id="PS50862">
    <property type="entry name" value="AA_TRNA_LIGASE_II"/>
    <property type="match status" value="1"/>
</dbReference>
<dbReference type="GO" id="GO:0005737">
    <property type="term" value="C:cytoplasm"/>
    <property type="evidence" value="ECO:0007669"/>
    <property type="project" value="TreeGrafter"/>
</dbReference>
<dbReference type="InterPro" id="IPR002314">
    <property type="entry name" value="aa-tRNA-synt_IIb"/>
</dbReference>
<dbReference type="EC" id="6.1.1.14" evidence="8"/>
<keyword evidence="4" id="KW-0067">ATP-binding</keyword>
<dbReference type="SUPFAM" id="SSF55681">
    <property type="entry name" value="Class II aaRS and biotin synthetases"/>
    <property type="match status" value="1"/>
</dbReference>
<dbReference type="AlphaFoldDB" id="A0AA51BLI2"/>
<organism evidence="8">
    <name type="scientific">Candidatus Organicella extenuata</name>
    <dbReference type="NCBI Taxonomy" id="2841811"/>
    <lineage>
        <taxon>Bacteria</taxon>
        <taxon>Pseudomonadati</taxon>
        <taxon>Verrucomicrobiota</taxon>
        <taxon>Candidatus Organicella</taxon>
    </lineage>
</organism>
<dbReference type="EMBL" id="CP128385">
    <property type="protein sequence ID" value="WMI30514.1"/>
    <property type="molecule type" value="Genomic_DNA"/>
</dbReference>
<evidence type="ECO:0000256" key="6">
    <source>
        <dbReference type="ARBA" id="ARBA00023146"/>
    </source>
</evidence>
<keyword evidence="3" id="KW-0547">Nucleotide-binding</keyword>
<reference evidence="8" key="1">
    <citation type="journal article" date="2021" name="Front. Microbiol.">
        <title>Genome Analysis of a Verrucomicrobial Endosymbiont With a Tiny Genome Discovered in an Antarctic Lake.</title>
        <authorList>
            <person name="Williams T.J."/>
            <person name="Allen M.A."/>
            <person name="Ivanova N."/>
            <person name="Huntemann M."/>
            <person name="Haque S."/>
            <person name="Hancock A.M."/>
            <person name="Brazendale S."/>
            <person name="Cavicchioli R."/>
        </authorList>
    </citation>
    <scope>NUCLEOTIDE SEQUENCE</scope>
    <source>
        <strain evidence="8">MAG_Ga0307966_1000010</strain>
    </source>
</reference>
<dbReference type="PRINTS" id="PR01043">
    <property type="entry name" value="TRNASYNTHGLY"/>
</dbReference>
<evidence type="ECO:0000259" key="7">
    <source>
        <dbReference type="PROSITE" id="PS50862"/>
    </source>
</evidence>
<proteinExistence type="predicted"/>
<evidence type="ECO:0000256" key="4">
    <source>
        <dbReference type="ARBA" id="ARBA00022840"/>
    </source>
</evidence>
<dbReference type="InterPro" id="IPR027031">
    <property type="entry name" value="Gly-tRNA_synthase/POLG2"/>
</dbReference>
<feature type="domain" description="Aminoacyl-transfer RNA synthetases class-II family profile" evidence="7">
    <location>
        <begin position="170"/>
        <end position="432"/>
    </location>
</feature>
<evidence type="ECO:0000256" key="2">
    <source>
        <dbReference type="ARBA" id="ARBA00022598"/>
    </source>
</evidence>
<accession>A0AA51BLI2</accession>
<dbReference type="GO" id="GO:0006426">
    <property type="term" value="P:glycyl-tRNA aminoacylation"/>
    <property type="evidence" value="ECO:0007669"/>
    <property type="project" value="TreeGrafter"/>
</dbReference>
<evidence type="ECO:0000256" key="5">
    <source>
        <dbReference type="ARBA" id="ARBA00022917"/>
    </source>
</evidence>
<protein>
    <submittedName>
        <fullName evidence="8">Glycine--tRNA ligase</fullName>
        <ecNumber evidence="8">6.1.1.14</ecNumber>
    </submittedName>
</protein>
<keyword evidence="2 8" id="KW-0436">Ligase</keyword>
<reference evidence="8" key="2">
    <citation type="submission" date="2023-06" db="EMBL/GenBank/DDBJ databases">
        <authorList>
            <person name="Williams T.J."/>
            <person name="Allen M.A."/>
            <person name="Ivanova N."/>
            <person name="Huntemann M."/>
            <person name="Haque S."/>
            <person name="Hancock A.M."/>
            <person name="Brazendale S."/>
            <person name="Cavicchioli R."/>
        </authorList>
    </citation>
    <scope>NUCLEOTIDE SEQUENCE</scope>
    <source>
        <strain evidence="8">MAG_Ga0307966_1000010</strain>
    </source>
</reference>
<dbReference type="InterPro" id="IPR045864">
    <property type="entry name" value="aa-tRNA-synth_II/BPL/LPL"/>
</dbReference>